<reference evidence="1" key="2">
    <citation type="submission" date="2020-11" db="EMBL/GenBank/DDBJ databases">
        <authorList>
            <person name="McCartney M.A."/>
            <person name="Auch B."/>
            <person name="Kono T."/>
            <person name="Mallez S."/>
            <person name="Becker A."/>
            <person name="Gohl D.M."/>
            <person name="Silverstein K.A.T."/>
            <person name="Koren S."/>
            <person name="Bechman K.B."/>
            <person name="Herman A."/>
            <person name="Abrahante J.E."/>
            <person name="Garbe J."/>
        </authorList>
    </citation>
    <scope>NUCLEOTIDE SEQUENCE</scope>
    <source>
        <strain evidence="1">Duluth1</strain>
        <tissue evidence="1">Whole animal</tissue>
    </source>
</reference>
<gene>
    <name evidence="1" type="ORF">DPMN_114422</name>
</gene>
<proteinExistence type="predicted"/>
<comment type="caution">
    <text evidence="1">The sequence shown here is derived from an EMBL/GenBank/DDBJ whole genome shotgun (WGS) entry which is preliminary data.</text>
</comment>
<dbReference type="AlphaFoldDB" id="A0A9D4KK46"/>
<sequence>MTDNDRTNNLCERLQQNVALAITSSIQRASCQRHRNCRRNYCRSAMPRSVY</sequence>
<reference evidence="1" key="1">
    <citation type="journal article" date="2019" name="bioRxiv">
        <title>The Genome of the Zebra Mussel, Dreissena polymorpha: A Resource for Invasive Species Research.</title>
        <authorList>
            <person name="McCartney M.A."/>
            <person name="Auch B."/>
            <person name="Kono T."/>
            <person name="Mallez S."/>
            <person name="Zhang Y."/>
            <person name="Obille A."/>
            <person name="Becker A."/>
            <person name="Abrahante J.E."/>
            <person name="Garbe J."/>
            <person name="Badalamenti J.P."/>
            <person name="Herman A."/>
            <person name="Mangelson H."/>
            <person name="Liachko I."/>
            <person name="Sullivan S."/>
            <person name="Sone E.D."/>
            <person name="Koren S."/>
            <person name="Silverstein K.A.T."/>
            <person name="Beckman K.B."/>
            <person name="Gohl D.M."/>
        </authorList>
    </citation>
    <scope>NUCLEOTIDE SEQUENCE</scope>
    <source>
        <strain evidence="1">Duluth1</strain>
        <tissue evidence="1">Whole animal</tissue>
    </source>
</reference>
<protein>
    <submittedName>
        <fullName evidence="1">Uncharacterized protein</fullName>
    </submittedName>
</protein>
<name>A0A9D4KK46_DREPO</name>
<dbReference type="EMBL" id="JAIWYP010000004">
    <property type="protein sequence ID" value="KAH3840964.1"/>
    <property type="molecule type" value="Genomic_DNA"/>
</dbReference>
<keyword evidence="2" id="KW-1185">Reference proteome</keyword>
<accession>A0A9D4KK46</accession>
<evidence type="ECO:0000313" key="2">
    <source>
        <dbReference type="Proteomes" id="UP000828390"/>
    </source>
</evidence>
<organism evidence="1 2">
    <name type="scientific">Dreissena polymorpha</name>
    <name type="common">Zebra mussel</name>
    <name type="synonym">Mytilus polymorpha</name>
    <dbReference type="NCBI Taxonomy" id="45954"/>
    <lineage>
        <taxon>Eukaryota</taxon>
        <taxon>Metazoa</taxon>
        <taxon>Spiralia</taxon>
        <taxon>Lophotrochozoa</taxon>
        <taxon>Mollusca</taxon>
        <taxon>Bivalvia</taxon>
        <taxon>Autobranchia</taxon>
        <taxon>Heteroconchia</taxon>
        <taxon>Euheterodonta</taxon>
        <taxon>Imparidentia</taxon>
        <taxon>Neoheterodontei</taxon>
        <taxon>Myida</taxon>
        <taxon>Dreissenoidea</taxon>
        <taxon>Dreissenidae</taxon>
        <taxon>Dreissena</taxon>
    </lineage>
</organism>
<dbReference type="Proteomes" id="UP000828390">
    <property type="component" value="Unassembled WGS sequence"/>
</dbReference>
<evidence type="ECO:0000313" key="1">
    <source>
        <dbReference type="EMBL" id="KAH3840964.1"/>
    </source>
</evidence>